<keyword evidence="1" id="KW-1133">Transmembrane helix</keyword>
<comment type="caution">
    <text evidence="2">The sequence shown here is derived from an EMBL/GenBank/DDBJ whole genome shotgun (WGS) entry which is preliminary data.</text>
</comment>
<feature type="transmembrane region" description="Helical" evidence="1">
    <location>
        <begin position="39"/>
        <end position="56"/>
    </location>
</feature>
<protein>
    <submittedName>
        <fullName evidence="2">Uncharacterized protein</fullName>
    </submittedName>
</protein>
<dbReference type="AlphaFoldDB" id="A0A1F5SY23"/>
<sequence length="69" mass="7868">MEIILILLSIIYLVCGGYALVQVFYDEKLSIAFESVEEYILFPLLGIFALLIIKTAQKNNRQNSNVNMI</sequence>
<keyword evidence="1" id="KW-0812">Transmembrane</keyword>
<gene>
    <name evidence="2" type="ORF">A2478_03965</name>
</gene>
<name>A0A1F5SY23_9BACT</name>
<reference evidence="2 3" key="1">
    <citation type="journal article" date="2016" name="Nat. Commun.">
        <title>Thousands of microbial genomes shed light on interconnected biogeochemical processes in an aquifer system.</title>
        <authorList>
            <person name="Anantharaman K."/>
            <person name="Brown C.T."/>
            <person name="Hug L.A."/>
            <person name="Sharon I."/>
            <person name="Castelle C.J."/>
            <person name="Probst A.J."/>
            <person name="Thomas B.C."/>
            <person name="Singh A."/>
            <person name="Wilkins M.J."/>
            <person name="Karaoz U."/>
            <person name="Brodie E.L."/>
            <person name="Williams K.H."/>
            <person name="Hubbard S.S."/>
            <person name="Banfield J.F."/>
        </authorList>
    </citation>
    <scope>NUCLEOTIDE SEQUENCE [LARGE SCALE GENOMIC DNA]</scope>
</reference>
<evidence type="ECO:0000313" key="3">
    <source>
        <dbReference type="Proteomes" id="UP000179001"/>
    </source>
</evidence>
<evidence type="ECO:0000313" key="2">
    <source>
        <dbReference type="EMBL" id="OGF31615.1"/>
    </source>
</evidence>
<dbReference type="EMBL" id="MFGJ01000007">
    <property type="protein sequence ID" value="OGF31615.1"/>
    <property type="molecule type" value="Genomic_DNA"/>
</dbReference>
<proteinExistence type="predicted"/>
<dbReference type="STRING" id="1798002.A2478_03965"/>
<evidence type="ECO:0000256" key="1">
    <source>
        <dbReference type="SAM" id="Phobius"/>
    </source>
</evidence>
<keyword evidence="1" id="KW-0472">Membrane</keyword>
<accession>A0A1F5SY23</accession>
<organism evidence="2 3">
    <name type="scientific">Candidatus Falkowbacteria bacterium RIFOXYC2_FULL_36_12</name>
    <dbReference type="NCBI Taxonomy" id="1798002"/>
    <lineage>
        <taxon>Bacteria</taxon>
        <taxon>Candidatus Falkowiibacteriota</taxon>
    </lineage>
</organism>
<dbReference type="Proteomes" id="UP000179001">
    <property type="component" value="Unassembled WGS sequence"/>
</dbReference>